<dbReference type="STRING" id="29655.A0A0K9NIL0"/>
<dbReference type="OMA" id="PRCAHRC"/>
<comment type="similarity">
    <text evidence="1">Belongs to the GASA family.</text>
</comment>
<dbReference type="Proteomes" id="UP000036987">
    <property type="component" value="Unassembled WGS sequence"/>
</dbReference>
<gene>
    <name evidence="3" type="ORF">ZOSMA_93G00530</name>
</gene>
<dbReference type="EMBL" id="LFYR01002156">
    <property type="protein sequence ID" value="KMZ56589.1"/>
    <property type="molecule type" value="Genomic_DNA"/>
</dbReference>
<evidence type="ECO:0000313" key="4">
    <source>
        <dbReference type="Proteomes" id="UP000036987"/>
    </source>
</evidence>
<accession>A0A0K9NIL0</accession>
<keyword evidence="2" id="KW-0732">Signal</keyword>
<protein>
    <submittedName>
        <fullName evidence="3">Gibberellin-regulated protein 11</fullName>
    </submittedName>
</protein>
<organism evidence="3 4">
    <name type="scientific">Zostera marina</name>
    <name type="common">Eelgrass</name>
    <dbReference type="NCBI Taxonomy" id="29655"/>
    <lineage>
        <taxon>Eukaryota</taxon>
        <taxon>Viridiplantae</taxon>
        <taxon>Streptophyta</taxon>
        <taxon>Embryophyta</taxon>
        <taxon>Tracheophyta</taxon>
        <taxon>Spermatophyta</taxon>
        <taxon>Magnoliopsida</taxon>
        <taxon>Liliopsida</taxon>
        <taxon>Zosteraceae</taxon>
        <taxon>Zostera</taxon>
    </lineage>
</organism>
<proteinExistence type="inferred from homology"/>
<dbReference type="Pfam" id="PF02704">
    <property type="entry name" value="GASA"/>
    <property type="match status" value="1"/>
</dbReference>
<name>A0A0K9NIL0_ZOSMR</name>
<evidence type="ECO:0000256" key="1">
    <source>
        <dbReference type="ARBA" id="ARBA00010582"/>
    </source>
</evidence>
<comment type="caution">
    <text evidence="3">The sequence shown here is derived from an EMBL/GenBank/DDBJ whole genome shotgun (WGS) entry which is preliminary data.</text>
</comment>
<dbReference type="AlphaFoldDB" id="A0A0K9NIL0"/>
<evidence type="ECO:0000313" key="3">
    <source>
        <dbReference type="EMBL" id="KMZ56589.1"/>
    </source>
</evidence>
<evidence type="ECO:0000256" key="2">
    <source>
        <dbReference type="SAM" id="SignalP"/>
    </source>
</evidence>
<keyword evidence="4" id="KW-1185">Reference proteome</keyword>
<dbReference type="InterPro" id="IPR003854">
    <property type="entry name" value="GASA"/>
</dbReference>
<sequence>MALKLAMAIFLVATFLLFTSEIPKAYTSSIAEVPSAAPPEAGTGETPKIKYVDVAECPSLCLVRCAKHSRPNHCHRACGTCCFRCKCVPPGTYGNREMCGQCYTDMTTHHNRTKCP</sequence>
<feature type="chain" id="PRO_5005526942" evidence="2">
    <location>
        <begin position="28"/>
        <end position="116"/>
    </location>
</feature>
<dbReference type="PANTHER" id="PTHR23201:SF149">
    <property type="entry name" value="GIBBERELLIN STIMULATED TRANSCRIPT RELATED PROTEIN 2"/>
    <property type="match status" value="1"/>
</dbReference>
<dbReference type="OrthoDB" id="625265at2759"/>
<reference evidence="4" key="1">
    <citation type="journal article" date="2016" name="Nature">
        <title>The genome of the seagrass Zostera marina reveals angiosperm adaptation to the sea.</title>
        <authorList>
            <person name="Olsen J.L."/>
            <person name="Rouze P."/>
            <person name="Verhelst B."/>
            <person name="Lin Y.-C."/>
            <person name="Bayer T."/>
            <person name="Collen J."/>
            <person name="Dattolo E."/>
            <person name="De Paoli E."/>
            <person name="Dittami S."/>
            <person name="Maumus F."/>
            <person name="Michel G."/>
            <person name="Kersting A."/>
            <person name="Lauritano C."/>
            <person name="Lohaus R."/>
            <person name="Toepel M."/>
            <person name="Tonon T."/>
            <person name="Vanneste K."/>
            <person name="Amirebrahimi M."/>
            <person name="Brakel J."/>
            <person name="Bostroem C."/>
            <person name="Chovatia M."/>
            <person name="Grimwood J."/>
            <person name="Jenkins J.W."/>
            <person name="Jueterbock A."/>
            <person name="Mraz A."/>
            <person name="Stam W.T."/>
            <person name="Tice H."/>
            <person name="Bornberg-Bauer E."/>
            <person name="Green P.J."/>
            <person name="Pearson G.A."/>
            <person name="Procaccini G."/>
            <person name="Duarte C.M."/>
            <person name="Schmutz J."/>
            <person name="Reusch T.B.H."/>
            <person name="Van de Peer Y."/>
        </authorList>
    </citation>
    <scope>NUCLEOTIDE SEQUENCE [LARGE SCALE GENOMIC DNA]</scope>
    <source>
        <strain evidence="4">cv. Finnish</strain>
    </source>
</reference>
<dbReference type="PANTHER" id="PTHR23201">
    <property type="entry name" value="EXTENSIN, PROLINE-RICH PROTEIN"/>
    <property type="match status" value="1"/>
</dbReference>
<feature type="signal peptide" evidence="2">
    <location>
        <begin position="1"/>
        <end position="27"/>
    </location>
</feature>